<accession>A0A2Z3GUI6</accession>
<dbReference type="KEGG" id="hnv:DDQ68_06600"/>
<keyword evidence="3" id="KW-1185">Reference proteome</keyword>
<dbReference type="Pfam" id="PF13358">
    <property type="entry name" value="DDE_3"/>
    <property type="match status" value="1"/>
</dbReference>
<evidence type="ECO:0000313" key="3">
    <source>
        <dbReference type="Proteomes" id="UP000245999"/>
    </source>
</evidence>
<dbReference type="Proteomes" id="UP000245999">
    <property type="component" value="Chromosome"/>
</dbReference>
<organism evidence="2 3">
    <name type="scientific">Hymenobacter nivis</name>
    <dbReference type="NCBI Taxonomy" id="1850093"/>
    <lineage>
        <taxon>Bacteria</taxon>
        <taxon>Pseudomonadati</taxon>
        <taxon>Bacteroidota</taxon>
        <taxon>Cytophagia</taxon>
        <taxon>Cytophagales</taxon>
        <taxon>Hymenobacteraceae</taxon>
        <taxon>Hymenobacter</taxon>
    </lineage>
</organism>
<sequence>MLAVHPDKARVYVICDNARYDKNKELRAWLADQPSCQVFLPPYSPKLNLIERFWKYLRQKIINPSFYRTKGQFRTAVLNFFDRLPEFGPDLASLLTCKFHILDAQPTS</sequence>
<dbReference type="AlphaFoldDB" id="A0A2Z3GUI6"/>
<dbReference type="EMBL" id="CP029145">
    <property type="protein sequence ID" value="AWM35327.1"/>
    <property type="molecule type" value="Genomic_DNA"/>
</dbReference>
<dbReference type="InterPro" id="IPR012337">
    <property type="entry name" value="RNaseH-like_sf"/>
</dbReference>
<dbReference type="SUPFAM" id="SSF53098">
    <property type="entry name" value="Ribonuclease H-like"/>
    <property type="match status" value="1"/>
</dbReference>
<dbReference type="InterPro" id="IPR036397">
    <property type="entry name" value="RNaseH_sf"/>
</dbReference>
<reference evidence="3" key="1">
    <citation type="submission" date="2018-04" db="EMBL/GenBank/DDBJ databases">
        <title>Complete genome of Antarctic heterotrophic bacterium Hymenobacter nivis.</title>
        <authorList>
            <person name="Terashima M."/>
        </authorList>
    </citation>
    <scope>NUCLEOTIDE SEQUENCE [LARGE SCALE GENOMIC DNA]</scope>
    <source>
        <strain evidence="3">NBRC 111535</strain>
    </source>
</reference>
<proteinExistence type="predicted"/>
<dbReference type="RefSeq" id="WP_109658342.1">
    <property type="nucleotide sequence ID" value="NZ_CP029145.1"/>
</dbReference>
<feature type="domain" description="Tc1-like transposase DDE" evidence="1">
    <location>
        <begin position="5"/>
        <end position="72"/>
    </location>
</feature>
<dbReference type="OrthoDB" id="593891at2"/>
<dbReference type="Gene3D" id="3.30.420.10">
    <property type="entry name" value="Ribonuclease H-like superfamily/Ribonuclease H"/>
    <property type="match status" value="1"/>
</dbReference>
<dbReference type="GO" id="GO:0003676">
    <property type="term" value="F:nucleic acid binding"/>
    <property type="evidence" value="ECO:0007669"/>
    <property type="project" value="InterPro"/>
</dbReference>
<evidence type="ECO:0000259" key="1">
    <source>
        <dbReference type="Pfam" id="PF13358"/>
    </source>
</evidence>
<gene>
    <name evidence="2" type="ORF">DDQ68_06600</name>
</gene>
<name>A0A2Z3GUI6_9BACT</name>
<protein>
    <recommendedName>
        <fullName evidence="1">Tc1-like transposase DDE domain-containing protein</fullName>
    </recommendedName>
</protein>
<dbReference type="InterPro" id="IPR038717">
    <property type="entry name" value="Tc1-like_DDE_dom"/>
</dbReference>
<evidence type="ECO:0000313" key="2">
    <source>
        <dbReference type="EMBL" id="AWM35327.1"/>
    </source>
</evidence>